<dbReference type="InterPro" id="IPR001387">
    <property type="entry name" value="Cro/C1-type_HTH"/>
</dbReference>
<dbReference type="AlphaFoldDB" id="A0A927B1T2"/>
<dbReference type="SUPFAM" id="SSF47413">
    <property type="entry name" value="lambda repressor-like DNA-binding domains"/>
    <property type="match status" value="1"/>
</dbReference>
<comment type="caution">
    <text evidence="3">The sequence shown here is derived from an EMBL/GenBank/DDBJ whole genome shotgun (WGS) entry which is preliminary data.</text>
</comment>
<protein>
    <submittedName>
        <fullName evidence="3">Helix-turn-helix transcriptional regulator</fullName>
    </submittedName>
</protein>
<evidence type="ECO:0000256" key="1">
    <source>
        <dbReference type="ARBA" id="ARBA00023125"/>
    </source>
</evidence>
<dbReference type="EMBL" id="JACXAA010000004">
    <property type="protein sequence ID" value="MBD2753753.1"/>
    <property type="molecule type" value="Genomic_DNA"/>
</dbReference>
<dbReference type="PROSITE" id="PS50943">
    <property type="entry name" value="HTH_CROC1"/>
    <property type="match status" value="1"/>
</dbReference>
<dbReference type="SMART" id="SM00530">
    <property type="entry name" value="HTH_XRE"/>
    <property type="match status" value="1"/>
</dbReference>
<dbReference type="GO" id="GO:0003677">
    <property type="term" value="F:DNA binding"/>
    <property type="evidence" value="ECO:0007669"/>
    <property type="project" value="UniProtKB-KW"/>
</dbReference>
<evidence type="ECO:0000313" key="4">
    <source>
        <dbReference type="Proteomes" id="UP000653797"/>
    </source>
</evidence>
<dbReference type="PANTHER" id="PTHR46797:SF1">
    <property type="entry name" value="METHYLPHOSPHONATE SYNTHASE"/>
    <property type="match status" value="1"/>
</dbReference>
<evidence type="ECO:0000313" key="3">
    <source>
        <dbReference type="EMBL" id="MBD2753753.1"/>
    </source>
</evidence>
<proteinExistence type="predicted"/>
<dbReference type="Proteomes" id="UP000653797">
    <property type="component" value="Unassembled WGS sequence"/>
</dbReference>
<organism evidence="3 4">
    <name type="scientific">Spirosoma validum</name>
    <dbReference type="NCBI Taxonomy" id="2771355"/>
    <lineage>
        <taxon>Bacteria</taxon>
        <taxon>Pseudomonadati</taxon>
        <taxon>Bacteroidota</taxon>
        <taxon>Cytophagia</taxon>
        <taxon>Cytophagales</taxon>
        <taxon>Cytophagaceae</taxon>
        <taxon>Spirosoma</taxon>
    </lineage>
</organism>
<dbReference type="Gene3D" id="1.10.260.40">
    <property type="entry name" value="lambda repressor-like DNA-binding domains"/>
    <property type="match status" value="1"/>
</dbReference>
<accession>A0A927B1T2</accession>
<keyword evidence="4" id="KW-1185">Reference proteome</keyword>
<dbReference type="Pfam" id="PF01381">
    <property type="entry name" value="HTH_3"/>
    <property type="match status" value="1"/>
</dbReference>
<dbReference type="CDD" id="cd00093">
    <property type="entry name" value="HTH_XRE"/>
    <property type="match status" value="1"/>
</dbReference>
<gene>
    <name evidence="3" type="ORF">IC230_12685</name>
</gene>
<feature type="domain" description="HTH cro/C1-type" evidence="2">
    <location>
        <begin position="12"/>
        <end position="66"/>
    </location>
</feature>
<evidence type="ECO:0000259" key="2">
    <source>
        <dbReference type="PROSITE" id="PS50943"/>
    </source>
</evidence>
<dbReference type="GO" id="GO:0003700">
    <property type="term" value="F:DNA-binding transcription factor activity"/>
    <property type="evidence" value="ECO:0007669"/>
    <property type="project" value="TreeGrafter"/>
</dbReference>
<dbReference type="GO" id="GO:0005829">
    <property type="term" value="C:cytosol"/>
    <property type="evidence" value="ECO:0007669"/>
    <property type="project" value="TreeGrafter"/>
</dbReference>
<name>A0A927B1T2_9BACT</name>
<dbReference type="InterPro" id="IPR050807">
    <property type="entry name" value="TransReg_Diox_bact_type"/>
</dbReference>
<reference evidence="3" key="1">
    <citation type="submission" date="2020-09" db="EMBL/GenBank/DDBJ databases">
        <authorList>
            <person name="Kim M.K."/>
        </authorList>
    </citation>
    <scope>NUCLEOTIDE SEQUENCE</scope>
    <source>
        <strain evidence="3">BT704</strain>
    </source>
</reference>
<dbReference type="RefSeq" id="WP_191039401.1">
    <property type="nucleotide sequence ID" value="NZ_JACXAA010000004.1"/>
</dbReference>
<keyword evidence="1" id="KW-0238">DNA-binding</keyword>
<dbReference type="InterPro" id="IPR010982">
    <property type="entry name" value="Lambda_DNA-bd_dom_sf"/>
</dbReference>
<dbReference type="PANTHER" id="PTHR46797">
    <property type="entry name" value="HTH-TYPE TRANSCRIPTIONAL REGULATOR"/>
    <property type="match status" value="1"/>
</dbReference>
<sequence>MTNVKMRVGHLIREARKAKGLTQKELGAKLGVSESTFNQYESGKQNLTIETLERVANAIGVDIKALIN</sequence>